<proteinExistence type="predicted"/>
<evidence type="ECO:0000256" key="1">
    <source>
        <dbReference type="SAM" id="Coils"/>
    </source>
</evidence>
<feature type="transmembrane region" description="Helical" evidence="3">
    <location>
        <begin position="459"/>
        <end position="478"/>
    </location>
</feature>
<dbReference type="AlphaFoldDB" id="A0A2N9IL96"/>
<keyword evidence="3" id="KW-0812">Transmembrane</keyword>
<feature type="coiled-coil region" evidence="1">
    <location>
        <begin position="173"/>
        <end position="200"/>
    </location>
</feature>
<keyword evidence="3" id="KW-1133">Transmembrane helix</keyword>
<organism evidence="5">
    <name type="scientific">Fagus sylvatica</name>
    <name type="common">Beechnut</name>
    <dbReference type="NCBI Taxonomy" id="28930"/>
    <lineage>
        <taxon>Eukaryota</taxon>
        <taxon>Viridiplantae</taxon>
        <taxon>Streptophyta</taxon>
        <taxon>Embryophyta</taxon>
        <taxon>Tracheophyta</taxon>
        <taxon>Spermatophyta</taxon>
        <taxon>Magnoliopsida</taxon>
        <taxon>eudicotyledons</taxon>
        <taxon>Gunneridae</taxon>
        <taxon>Pentapetalae</taxon>
        <taxon>rosids</taxon>
        <taxon>fabids</taxon>
        <taxon>Fagales</taxon>
        <taxon>Fagaceae</taxon>
        <taxon>Fagus</taxon>
    </lineage>
</organism>
<accession>A0A2N9IL96</accession>
<evidence type="ECO:0000256" key="2">
    <source>
        <dbReference type="SAM" id="MobiDB-lite"/>
    </source>
</evidence>
<dbReference type="InterPro" id="IPR040346">
    <property type="entry name" value="GEX1/Brambleberry"/>
</dbReference>
<evidence type="ECO:0008006" key="6">
    <source>
        <dbReference type="Google" id="ProtNLM"/>
    </source>
</evidence>
<name>A0A2N9IL96_FAGSY</name>
<feature type="compositionally biased region" description="Basic and acidic residues" evidence="2">
    <location>
        <begin position="553"/>
        <end position="566"/>
    </location>
</feature>
<reference evidence="5" key="1">
    <citation type="submission" date="2018-02" db="EMBL/GenBank/DDBJ databases">
        <authorList>
            <person name="Cohen D.B."/>
            <person name="Kent A.D."/>
        </authorList>
    </citation>
    <scope>NUCLEOTIDE SEQUENCE</scope>
</reference>
<evidence type="ECO:0000313" key="5">
    <source>
        <dbReference type="EMBL" id="SPD26417.1"/>
    </source>
</evidence>
<feature type="transmembrane region" description="Helical" evidence="3">
    <location>
        <begin position="490"/>
        <end position="510"/>
    </location>
</feature>
<feature type="transmembrane region" description="Helical" evidence="3">
    <location>
        <begin position="429"/>
        <end position="447"/>
    </location>
</feature>
<evidence type="ECO:0000256" key="3">
    <source>
        <dbReference type="SAM" id="Phobius"/>
    </source>
</evidence>
<keyword evidence="3" id="KW-0472">Membrane</keyword>
<evidence type="ECO:0000256" key="4">
    <source>
        <dbReference type="SAM" id="SignalP"/>
    </source>
</evidence>
<feature type="chain" id="PRO_5014990207" description="Protein GAMETE EXPRESSED 1" evidence="4">
    <location>
        <begin position="23"/>
        <end position="588"/>
    </location>
</feature>
<feature type="region of interest" description="Disordered" evidence="2">
    <location>
        <begin position="553"/>
        <end position="575"/>
    </location>
</feature>
<keyword evidence="4" id="KW-0732">Signal</keyword>
<gene>
    <name evidence="5" type="ORF">FSB_LOCUS54299</name>
</gene>
<protein>
    <recommendedName>
        <fullName evidence="6">Protein GAMETE EXPRESSED 1</fullName>
    </recommendedName>
</protein>
<feature type="signal peptide" evidence="4">
    <location>
        <begin position="1"/>
        <end position="22"/>
    </location>
</feature>
<dbReference type="PANTHER" id="PTHR33538:SF2">
    <property type="entry name" value="PROTEIN GAMETE EXPRESSED 1"/>
    <property type="match status" value="1"/>
</dbReference>
<dbReference type="EMBL" id="OIVN01006156">
    <property type="protein sequence ID" value="SPD26417.1"/>
    <property type="molecule type" value="Genomic_DNA"/>
</dbReference>
<sequence>MGQYKYLLFLLVLLSLSNSGLSWSWFSSYSKKQFSEDPPETLGIFGDVVAEFSMDALNDEKGIERVNNARTKLSGLKSCWYDAYQGLFSKCSEINADDNEGKKRFAWDLSNCFQKDSGRTPFPSCHTSSPLKACLEKLDNNAIHTYRQFYLETNSICHQLQSNYFRLQTEKLVNQLVKSANHAEEKLETIEEKAEHLLQGSKDVHDSLTKIDHQTLQVAQTSKNVSNQINGVLKQSELVFEQSEKIAASQSELQKGQENMKIKLEEGMTMIHEYHNNLGMEIHNLQNETGEIEKKISKVGDAMYTKMSKLQSKADDIGNVAGISLDKQKKLLEGQSEALQGLQSLAKFQSQAVEESRGILQQLAKFGHEQQQKLLQRQQQLQQAHDHLVENSKSILEAQEAFEQKQATMFLALDKLFALHNALLLESRLIKAAFMYSISIFILYMLTSTKPTYNVRPRLYICLCATFLIEFSILRFVPNGIEQQTWMINVVRSFFVILASVQILHAIFTYRDFERLNYDMLQDLINKVKSWDTDGDVDWSQWIDTEIPDGIDNLKDPDYIPPKEEDTVQNSNVTSSATRKYNLRSRCH</sequence>
<keyword evidence="1" id="KW-0175">Coiled coil</keyword>
<dbReference type="PANTHER" id="PTHR33538">
    <property type="entry name" value="PROTEIN GAMETE EXPRESSED 1"/>
    <property type="match status" value="1"/>
</dbReference>